<evidence type="ECO:0008006" key="3">
    <source>
        <dbReference type="Google" id="ProtNLM"/>
    </source>
</evidence>
<evidence type="ECO:0000313" key="2">
    <source>
        <dbReference type="Proteomes" id="UP000823842"/>
    </source>
</evidence>
<evidence type="ECO:0000313" key="1">
    <source>
        <dbReference type="EMBL" id="HJB28169.1"/>
    </source>
</evidence>
<dbReference type="EMBL" id="DWYZ01000099">
    <property type="protein sequence ID" value="HJB28169.1"/>
    <property type="molecule type" value="Genomic_DNA"/>
</dbReference>
<protein>
    <recommendedName>
        <fullName evidence="3">Rpn family recombination-promoting nuclease/putative transposase</fullName>
    </recommendedName>
</protein>
<name>A0A9D2RW59_9FIRM</name>
<dbReference type="AlphaFoldDB" id="A0A9D2RW59"/>
<sequence length="334" mass="37651">MVKHKHTKEKKGPVFHSEDVAQKITAAFFGDDILPHYGLSGRVMSIAPTELQDIQVNNLYQDFNYVMEDGSWKHLEFESTDITLKDLKRFRAYEALASYQYEVDITTYIICSGKVQNPKSQFTSGMNTYRAVTISMGDRDAGAYIHTLQEKRECGGTITRSDLVWLALCPIMGGDMPQKERIQAALELIKNNGSICKEDKKTLEAVLYVLAAKFLQPSELEEIREVMQMTKLGELLVEEGRSQGLTEGREEGKKEGRAVGKTEGRYEGKAVMLTEIIRRKLAKGVSPDLLAELLEVDPVHIRKICTMVQEKPEETDLEIAQALLKSDASFFFSL</sequence>
<comment type="caution">
    <text evidence="1">The sequence shown here is derived from an EMBL/GenBank/DDBJ whole genome shotgun (WGS) entry which is preliminary data.</text>
</comment>
<reference evidence="1" key="1">
    <citation type="journal article" date="2021" name="PeerJ">
        <title>Extensive microbial diversity within the chicken gut microbiome revealed by metagenomics and culture.</title>
        <authorList>
            <person name="Gilroy R."/>
            <person name="Ravi A."/>
            <person name="Getino M."/>
            <person name="Pursley I."/>
            <person name="Horton D.L."/>
            <person name="Alikhan N.F."/>
            <person name="Baker D."/>
            <person name="Gharbi K."/>
            <person name="Hall N."/>
            <person name="Watson M."/>
            <person name="Adriaenssens E.M."/>
            <person name="Foster-Nyarko E."/>
            <person name="Jarju S."/>
            <person name="Secka A."/>
            <person name="Antonio M."/>
            <person name="Oren A."/>
            <person name="Chaudhuri R.R."/>
            <person name="La Ragione R."/>
            <person name="Hildebrand F."/>
            <person name="Pallen M.J."/>
        </authorList>
    </citation>
    <scope>NUCLEOTIDE SEQUENCE</scope>
    <source>
        <strain evidence="1">ChiSjej1B19-5720</strain>
    </source>
</reference>
<dbReference type="Proteomes" id="UP000823842">
    <property type="component" value="Unassembled WGS sequence"/>
</dbReference>
<gene>
    <name evidence="1" type="ORF">IAA06_05160</name>
</gene>
<proteinExistence type="predicted"/>
<reference evidence="1" key="2">
    <citation type="submission" date="2021-04" db="EMBL/GenBank/DDBJ databases">
        <authorList>
            <person name="Gilroy R."/>
        </authorList>
    </citation>
    <scope>NUCLEOTIDE SEQUENCE</scope>
    <source>
        <strain evidence="1">ChiSjej1B19-5720</strain>
    </source>
</reference>
<organism evidence="1 2">
    <name type="scientific">Candidatus Blautia faecavium</name>
    <dbReference type="NCBI Taxonomy" id="2838487"/>
    <lineage>
        <taxon>Bacteria</taxon>
        <taxon>Bacillati</taxon>
        <taxon>Bacillota</taxon>
        <taxon>Clostridia</taxon>
        <taxon>Lachnospirales</taxon>
        <taxon>Lachnospiraceae</taxon>
        <taxon>Blautia</taxon>
    </lineage>
</organism>
<accession>A0A9D2RW59</accession>